<dbReference type="EMBL" id="PEBW01000002">
    <property type="protein sequence ID" value="PTQ52476.1"/>
    <property type="molecule type" value="Genomic_DNA"/>
</dbReference>
<dbReference type="Proteomes" id="UP000244016">
    <property type="component" value="Unassembled WGS sequence"/>
</dbReference>
<evidence type="ECO:0000259" key="3">
    <source>
        <dbReference type="PROSITE" id="PS51371"/>
    </source>
</evidence>
<dbReference type="PROSITE" id="PS51371">
    <property type="entry name" value="CBS"/>
    <property type="match status" value="2"/>
</dbReference>
<dbReference type="InterPro" id="IPR051257">
    <property type="entry name" value="Diverse_CBS-Domain"/>
</dbReference>
<protein>
    <submittedName>
        <fullName evidence="4">CBS domain protein</fullName>
    </submittedName>
</protein>
<sequence length="175" mass="19059">MRRIARGAHIGAENPAKDKVGFSEEVNAVTRVADVMAQQVITADPQMILAEVARRMKEHDIGALPVVGADGRLLGIVTDRDIVVRALSEAKDGNLRVADVMTPNPVTITPDRPLLEAAKLMAEHQIRRLIVVEGGRVVGMLSVKDLAETEEGFRFVDTVIREVSETVEEHGAEVH</sequence>
<dbReference type="CDD" id="cd04622">
    <property type="entry name" value="CBS_pair_HRP1_like"/>
    <property type="match status" value="1"/>
</dbReference>
<feature type="domain" description="CBS" evidence="3">
    <location>
        <begin position="36"/>
        <end position="93"/>
    </location>
</feature>
<dbReference type="PANTHER" id="PTHR43080">
    <property type="entry name" value="CBS DOMAIN-CONTAINING PROTEIN CBSX3, MITOCHONDRIAL"/>
    <property type="match status" value="1"/>
</dbReference>
<evidence type="ECO:0000313" key="5">
    <source>
        <dbReference type="Proteomes" id="UP000244016"/>
    </source>
</evidence>
<keyword evidence="1 2" id="KW-0129">CBS domain</keyword>
<reference evidence="4 5" key="1">
    <citation type="submission" date="2017-08" db="EMBL/GenBank/DDBJ databases">
        <title>Burning lignite coal seam in the remote Altai Mountains harbors a hydrogen-driven thermophilic microbial community.</title>
        <authorList>
            <person name="Kadnikov V.V."/>
            <person name="Mardanov A.V."/>
            <person name="Ivasenko D."/>
            <person name="Beletsky A.V."/>
            <person name="Karnachuk O.V."/>
            <person name="Ravin N.V."/>
        </authorList>
    </citation>
    <scope>NUCLEOTIDE SEQUENCE [LARGE SCALE GENOMIC DNA]</scope>
    <source>
        <strain evidence="4">AL31</strain>
    </source>
</reference>
<dbReference type="SUPFAM" id="SSF54631">
    <property type="entry name" value="CBS-domain pair"/>
    <property type="match status" value="1"/>
</dbReference>
<feature type="domain" description="CBS" evidence="3">
    <location>
        <begin position="101"/>
        <end position="158"/>
    </location>
</feature>
<organism evidence="4 5">
    <name type="scientific">Brockia lithotrophica</name>
    <dbReference type="NCBI Taxonomy" id="933949"/>
    <lineage>
        <taxon>Bacteria</taxon>
        <taxon>Bacillati</taxon>
        <taxon>Bacillota</taxon>
        <taxon>Bacilli</taxon>
        <taxon>Bacillales</taxon>
        <taxon>Bacillales Family X. Incertae Sedis</taxon>
        <taxon>Brockia</taxon>
    </lineage>
</organism>
<name>A0A2T5G8G5_9BACL</name>
<evidence type="ECO:0000256" key="2">
    <source>
        <dbReference type="PROSITE-ProRule" id="PRU00703"/>
    </source>
</evidence>
<comment type="caution">
    <text evidence="4">The sequence shown here is derived from an EMBL/GenBank/DDBJ whole genome shotgun (WGS) entry which is preliminary data.</text>
</comment>
<dbReference type="InterPro" id="IPR046342">
    <property type="entry name" value="CBS_dom_sf"/>
</dbReference>
<proteinExistence type="predicted"/>
<accession>A0A2T5G8G5</accession>
<dbReference type="InterPro" id="IPR000644">
    <property type="entry name" value="CBS_dom"/>
</dbReference>
<dbReference type="Pfam" id="PF00571">
    <property type="entry name" value="CBS"/>
    <property type="match status" value="2"/>
</dbReference>
<dbReference type="SMART" id="SM00116">
    <property type="entry name" value="CBS"/>
    <property type="match status" value="2"/>
</dbReference>
<dbReference type="Gene3D" id="3.10.580.10">
    <property type="entry name" value="CBS-domain"/>
    <property type="match status" value="1"/>
</dbReference>
<dbReference type="PANTHER" id="PTHR43080:SF2">
    <property type="entry name" value="CBS DOMAIN-CONTAINING PROTEIN"/>
    <property type="match status" value="1"/>
</dbReference>
<dbReference type="AlphaFoldDB" id="A0A2T5G8G5"/>
<evidence type="ECO:0000256" key="1">
    <source>
        <dbReference type="ARBA" id="ARBA00023122"/>
    </source>
</evidence>
<evidence type="ECO:0000313" key="4">
    <source>
        <dbReference type="EMBL" id="PTQ52476.1"/>
    </source>
</evidence>
<gene>
    <name evidence="4" type="ORF">BLITH_0655</name>
</gene>